<organism evidence="1 2">
    <name type="scientific">Artomyces pyxidatus</name>
    <dbReference type="NCBI Taxonomy" id="48021"/>
    <lineage>
        <taxon>Eukaryota</taxon>
        <taxon>Fungi</taxon>
        <taxon>Dikarya</taxon>
        <taxon>Basidiomycota</taxon>
        <taxon>Agaricomycotina</taxon>
        <taxon>Agaricomycetes</taxon>
        <taxon>Russulales</taxon>
        <taxon>Auriscalpiaceae</taxon>
        <taxon>Artomyces</taxon>
    </lineage>
</organism>
<protein>
    <submittedName>
        <fullName evidence="1">Uncharacterized protein</fullName>
    </submittedName>
</protein>
<sequence>MYHPPTHSVKYSLSATTLDDSLQLCVRSAGFDEQCAVYSKKISKNLLSDDSDADYSHHSILWETDSSSSSVSSVDSSPYDVSKLEAHLYCFGIRGSRRWGPKLIFRTSKDVFTPPSGPEQDPRLMRFLPVYEHHKLGLF</sequence>
<dbReference type="EMBL" id="MU277211">
    <property type="protein sequence ID" value="KAI0061734.1"/>
    <property type="molecule type" value="Genomic_DNA"/>
</dbReference>
<reference evidence="1" key="2">
    <citation type="journal article" date="2022" name="New Phytol.">
        <title>Evolutionary transition to the ectomycorrhizal habit in the genomes of a hyperdiverse lineage of mushroom-forming fungi.</title>
        <authorList>
            <person name="Looney B."/>
            <person name="Miyauchi S."/>
            <person name="Morin E."/>
            <person name="Drula E."/>
            <person name="Courty P.E."/>
            <person name="Kohler A."/>
            <person name="Kuo A."/>
            <person name="LaButti K."/>
            <person name="Pangilinan J."/>
            <person name="Lipzen A."/>
            <person name="Riley R."/>
            <person name="Andreopoulos W."/>
            <person name="He G."/>
            <person name="Johnson J."/>
            <person name="Nolan M."/>
            <person name="Tritt A."/>
            <person name="Barry K.W."/>
            <person name="Grigoriev I.V."/>
            <person name="Nagy L.G."/>
            <person name="Hibbett D."/>
            <person name="Henrissat B."/>
            <person name="Matheny P.B."/>
            <person name="Labbe J."/>
            <person name="Martin F.M."/>
        </authorList>
    </citation>
    <scope>NUCLEOTIDE SEQUENCE</scope>
    <source>
        <strain evidence="1">HHB10654</strain>
    </source>
</reference>
<name>A0ACB8SYQ9_9AGAM</name>
<accession>A0ACB8SYQ9</accession>
<gene>
    <name evidence="1" type="ORF">BV25DRAFT_747567</name>
</gene>
<evidence type="ECO:0000313" key="2">
    <source>
        <dbReference type="Proteomes" id="UP000814140"/>
    </source>
</evidence>
<comment type="caution">
    <text evidence="1">The sequence shown here is derived from an EMBL/GenBank/DDBJ whole genome shotgun (WGS) entry which is preliminary data.</text>
</comment>
<proteinExistence type="predicted"/>
<keyword evidence="2" id="KW-1185">Reference proteome</keyword>
<reference evidence="1" key="1">
    <citation type="submission" date="2021-03" db="EMBL/GenBank/DDBJ databases">
        <authorList>
            <consortium name="DOE Joint Genome Institute"/>
            <person name="Ahrendt S."/>
            <person name="Looney B.P."/>
            <person name="Miyauchi S."/>
            <person name="Morin E."/>
            <person name="Drula E."/>
            <person name="Courty P.E."/>
            <person name="Chicoki N."/>
            <person name="Fauchery L."/>
            <person name="Kohler A."/>
            <person name="Kuo A."/>
            <person name="Labutti K."/>
            <person name="Pangilinan J."/>
            <person name="Lipzen A."/>
            <person name="Riley R."/>
            <person name="Andreopoulos W."/>
            <person name="He G."/>
            <person name="Johnson J."/>
            <person name="Barry K.W."/>
            <person name="Grigoriev I.V."/>
            <person name="Nagy L."/>
            <person name="Hibbett D."/>
            <person name="Henrissat B."/>
            <person name="Matheny P.B."/>
            <person name="Labbe J."/>
            <person name="Martin F."/>
        </authorList>
    </citation>
    <scope>NUCLEOTIDE SEQUENCE</scope>
    <source>
        <strain evidence="1">HHB10654</strain>
    </source>
</reference>
<evidence type="ECO:0000313" key="1">
    <source>
        <dbReference type="EMBL" id="KAI0061734.1"/>
    </source>
</evidence>
<dbReference type="Proteomes" id="UP000814140">
    <property type="component" value="Unassembled WGS sequence"/>
</dbReference>